<keyword evidence="3" id="KW-1185">Reference proteome</keyword>
<dbReference type="EMBL" id="JAUZQC010000023">
    <property type="protein sequence ID" value="KAK5850148.1"/>
    <property type="molecule type" value="Genomic_DNA"/>
</dbReference>
<accession>A0AAN8ACE7</accession>
<evidence type="ECO:0000256" key="1">
    <source>
        <dbReference type="SAM" id="MobiDB-lite"/>
    </source>
</evidence>
<reference evidence="2 3" key="1">
    <citation type="journal article" date="2023" name="Genes (Basel)">
        <title>Chromosome-Level Genome Assembly and Circadian Gene Repertoire of the Patagonia Blennie Eleginops maclovinus-The Closest Ancestral Proxy of Antarctic Cryonotothenioids.</title>
        <authorList>
            <person name="Cheng C.C."/>
            <person name="Rivera-Colon A.G."/>
            <person name="Minhas B.F."/>
            <person name="Wilson L."/>
            <person name="Rayamajhi N."/>
            <person name="Vargas-Chacoff L."/>
            <person name="Catchen J.M."/>
        </authorList>
    </citation>
    <scope>NUCLEOTIDE SEQUENCE [LARGE SCALE GENOMIC DNA]</scope>
    <source>
        <strain evidence="2">JMC-PN-2008</strain>
    </source>
</reference>
<evidence type="ECO:0000313" key="3">
    <source>
        <dbReference type="Proteomes" id="UP001346869"/>
    </source>
</evidence>
<comment type="caution">
    <text evidence="2">The sequence shown here is derived from an EMBL/GenBank/DDBJ whole genome shotgun (WGS) entry which is preliminary data.</text>
</comment>
<proteinExistence type="predicted"/>
<gene>
    <name evidence="2" type="ORF">PBY51_014423</name>
</gene>
<dbReference type="AlphaFoldDB" id="A0AAN8ACE7"/>
<protein>
    <submittedName>
        <fullName evidence="2">Uncharacterized protein</fullName>
    </submittedName>
</protein>
<dbReference type="Proteomes" id="UP001346869">
    <property type="component" value="Unassembled WGS sequence"/>
</dbReference>
<organism evidence="2 3">
    <name type="scientific">Eleginops maclovinus</name>
    <name type="common">Patagonian blennie</name>
    <name type="synonym">Eleginus maclovinus</name>
    <dbReference type="NCBI Taxonomy" id="56733"/>
    <lineage>
        <taxon>Eukaryota</taxon>
        <taxon>Metazoa</taxon>
        <taxon>Chordata</taxon>
        <taxon>Craniata</taxon>
        <taxon>Vertebrata</taxon>
        <taxon>Euteleostomi</taxon>
        <taxon>Actinopterygii</taxon>
        <taxon>Neopterygii</taxon>
        <taxon>Teleostei</taxon>
        <taxon>Neoteleostei</taxon>
        <taxon>Acanthomorphata</taxon>
        <taxon>Eupercaria</taxon>
        <taxon>Perciformes</taxon>
        <taxon>Notothenioidei</taxon>
        <taxon>Eleginopidae</taxon>
        <taxon>Eleginops</taxon>
    </lineage>
</organism>
<evidence type="ECO:0000313" key="2">
    <source>
        <dbReference type="EMBL" id="KAK5850148.1"/>
    </source>
</evidence>
<sequence>MDQFRTASETRAAALLVPAVSHEGPLQRPTGVPSAPAPGLVSHMPTLGAGPVHQQWSVRKMEAGRGQ</sequence>
<name>A0AAN8ACE7_ELEMC</name>
<reference evidence="2 3" key="2">
    <citation type="journal article" date="2023" name="Mol. Biol. Evol.">
        <title>Genomics of Secondarily Temperate Adaptation in the Only Non-Antarctic Icefish.</title>
        <authorList>
            <person name="Rivera-Colon A.G."/>
            <person name="Rayamajhi N."/>
            <person name="Minhas B.F."/>
            <person name="Madrigal G."/>
            <person name="Bilyk K.T."/>
            <person name="Yoon V."/>
            <person name="Hune M."/>
            <person name="Gregory S."/>
            <person name="Cheng C.H.C."/>
            <person name="Catchen J.M."/>
        </authorList>
    </citation>
    <scope>NUCLEOTIDE SEQUENCE [LARGE SCALE GENOMIC DNA]</scope>
    <source>
        <strain evidence="2">JMC-PN-2008</strain>
    </source>
</reference>
<feature type="region of interest" description="Disordered" evidence="1">
    <location>
        <begin position="19"/>
        <end position="51"/>
    </location>
</feature>